<dbReference type="InterPro" id="IPR028346">
    <property type="entry name" value="HAUS2"/>
</dbReference>
<keyword evidence="1" id="KW-1185">Reference proteome</keyword>
<dbReference type="Pfam" id="PF15003">
    <property type="entry name" value="HAUS2"/>
    <property type="match status" value="1"/>
</dbReference>
<dbReference type="InterPro" id="IPR026242">
    <property type="entry name" value="HAUS2_metazoa"/>
</dbReference>
<dbReference type="PANTHER" id="PTHR16039:SF1">
    <property type="entry name" value="HAUS AUGMIN-LIKE COMPLEX SUBUNIT 2"/>
    <property type="match status" value="1"/>
</dbReference>
<dbReference type="RefSeq" id="XP_006814672.1">
    <property type="nucleotide sequence ID" value="XM_006814609.1"/>
</dbReference>
<evidence type="ECO:0000313" key="2">
    <source>
        <dbReference type="RefSeq" id="XP_006814672.1"/>
    </source>
</evidence>
<reference evidence="2" key="1">
    <citation type="submission" date="2025-08" db="UniProtKB">
        <authorList>
            <consortium name="RefSeq"/>
        </authorList>
    </citation>
    <scope>IDENTIFICATION</scope>
    <source>
        <tissue evidence="2">Testes</tissue>
    </source>
</reference>
<proteinExistence type="predicted"/>
<dbReference type="PANTHER" id="PTHR16039">
    <property type="entry name" value="HAUS AUGMIN-LIKE COMPLEX SUBUNIT 2"/>
    <property type="match status" value="1"/>
</dbReference>
<accession>A0ABM0M3T1</accession>
<protein>
    <submittedName>
        <fullName evidence="2">Uncharacterized protein LOC102808411</fullName>
    </submittedName>
</protein>
<name>A0ABM0M3T1_SACKO</name>
<sequence length="176" mass="19929">MERFAGTPNPWVSENKSLGATGNVLTIAERTGHLKRRRDQELSLIAREHSPSLKLISMLKEIQSRRNKLYKIDTEVKKRLLDKSTQDITHLDVLEQKIGKLNDLSEHLQSVTLHKDVIINRLQQPSVGEGLKIEARYHQFVSGLFPILAKCLSELSSNLDNIEWLGNLNLSDGQLG</sequence>
<dbReference type="Proteomes" id="UP000694865">
    <property type="component" value="Unplaced"/>
</dbReference>
<dbReference type="PRINTS" id="PR02088">
    <property type="entry name" value="HAUSAUGMINL2"/>
</dbReference>
<organism evidence="1 2">
    <name type="scientific">Saccoglossus kowalevskii</name>
    <name type="common">Acorn worm</name>
    <dbReference type="NCBI Taxonomy" id="10224"/>
    <lineage>
        <taxon>Eukaryota</taxon>
        <taxon>Metazoa</taxon>
        <taxon>Hemichordata</taxon>
        <taxon>Enteropneusta</taxon>
        <taxon>Harrimaniidae</taxon>
        <taxon>Saccoglossus</taxon>
    </lineage>
</organism>
<dbReference type="GeneID" id="102808411"/>
<gene>
    <name evidence="2" type="primary">LOC102808411</name>
</gene>
<evidence type="ECO:0000313" key="1">
    <source>
        <dbReference type="Proteomes" id="UP000694865"/>
    </source>
</evidence>